<evidence type="ECO:0000313" key="4">
    <source>
        <dbReference type="Proteomes" id="UP001212499"/>
    </source>
</evidence>
<comment type="caution">
    <text evidence="3">The sequence shown here is derived from an EMBL/GenBank/DDBJ whole genome shotgun (WGS) entry which is preliminary data.</text>
</comment>
<accession>A0ABT5AQP5</accession>
<dbReference type="InterPro" id="IPR001932">
    <property type="entry name" value="PPM-type_phosphatase-like_dom"/>
</dbReference>
<evidence type="ECO:0000256" key="1">
    <source>
        <dbReference type="SAM" id="Phobius"/>
    </source>
</evidence>
<dbReference type="InterPro" id="IPR036457">
    <property type="entry name" value="PPM-type-like_dom_sf"/>
</dbReference>
<keyword evidence="4" id="KW-1185">Reference proteome</keyword>
<dbReference type="SMART" id="SM00331">
    <property type="entry name" value="PP2C_SIG"/>
    <property type="match status" value="1"/>
</dbReference>
<evidence type="ECO:0000313" key="3">
    <source>
        <dbReference type="EMBL" id="MDB9539640.1"/>
    </source>
</evidence>
<gene>
    <name evidence="3" type="ORF">PN457_08210</name>
</gene>
<dbReference type="Proteomes" id="UP001212499">
    <property type="component" value="Unassembled WGS sequence"/>
</dbReference>
<dbReference type="PROSITE" id="PS51746">
    <property type="entry name" value="PPM_2"/>
    <property type="match status" value="1"/>
</dbReference>
<dbReference type="SUPFAM" id="SSF81606">
    <property type="entry name" value="PP2C-like"/>
    <property type="match status" value="1"/>
</dbReference>
<name>A0ABT5AQP5_9CYAN</name>
<dbReference type="EMBL" id="JAQMUH010000094">
    <property type="protein sequence ID" value="MDB9539640.1"/>
    <property type="molecule type" value="Genomic_DNA"/>
</dbReference>
<protein>
    <submittedName>
        <fullName evidence="3">Protein phosphatase 2C domain-containing protein</fullName>
    </submittedName>
</protein>
<keyword evidence="1" id="KW-0472">Membrane</keyword>
<feature type="domain" description="PPM-type phosphatase" evidence="2">
    <location>
        <begin position="266"/>
        <end position="535"/>
    </location>
</feature>
<feature type="transmembrane region" description="Helical" evidence="1">
    <location>
        <begin position="600"/>
        <end position="620"/>
    </location>
</feature>
<organism evidence="3 4">
    <name type="scientific">Anabaenopsis arnoldii</name>
    <dbReference type="NCBI Taxonomy" id="2152938"/>
    <lineage>
        <taxon>Bacteria</taxon>
        <taxon>Bacillati</taxon>
        <taxon>Cyanobacteriota</taxon>
        <taxon>Cyanophyceae</taxon>
        <taxon>Nostocales</taxon>
        <taxon>Nodulariaceae</taxon>
        <taxon>Anabaenopsis</taxon>
    </lineage>
</organism>
<dbReference type="RefSeq" id="WP_271732576.1">
    <property type="nucleotide sequence ID" value="NZ_JANQDP010000096.1"/>
</dbReference>
<keyword evidence="1" id="KW-0812">Transmembrane</keyword>
<reference evidence="3 4" key="1">
    <citation type="submission" date="2023-01" db="EMBL/GenBank/DDBJ databases">
        <title>Genomes from the Australian National Cyanobacteria Reference Collection.</title>
        <authorList>
            <person name="Willis A."/>
            <person name="Lee E.M.F."/>
        </authorList>
    </citation>
    <scope>NUCLEOTIDE SEQUENCE [LARGE SCALE GENOMIC DNA]</scope>
    <source>
        <strain evidence="3 4">CS-1033</strain>
    </source>
</reference>
<dbReference type="SMART" id="SM00332">
    <property type="entry name" value="PP2Cc"/>
    <property type="match status" value="1"/>
</dbReference>
<dbReference type="CDD" id="cd00143">
    <property type="entry name" value="PP2Cc"/>
    <property type="match status" value="1"/>
</dbReference>
<dbReference type="Pfam" id="PF13672">
    <property type="entry name" value="PP2C_2"/>
    <property type="match status" value="1"/>
</dbReference>
<proteinExistence type="predicted"/>
<keyword evidence="1" id="KW-1133">Transmembrane helix</keyword>
<dbReference type="Gene3D" id="3.60.40.10">
    <property type="entry name" value="PPM-type phosphatase domain"/>
    <property type="match status" value="1"/>
</dbReference>
<evidence type="ECO:0000259" key="2">
    <source>
        <dbReference type="PROSITE" id="PS51746"/>
    </source>
</evidence>
<sequence>MENEAVTLYCPNQDCLAPNPLNHKFCQQCSAPLPKRYLWAVGDVLNMGSPGDVLGDRYLVIQNNILLDTKPGILPQMPDLGKLHGSSLEQIKVYLRLFPHRLNIPQIYGILPGYGAASDKPILLLEQPPLYSVDSPLQVQLYPQLTTAWHQASSMRQLNWLWQIAHLWQPFHSQGVASSLIDAEAIRVAGPLVRLLQLRFDAHKSPSLRQLGKFWQQLLPQSLPPVAEFIREISKFLIEGRISSPDVLIAVLDQALTQLGASQTLTVQVTTLTDTGPKRERNEDACYPNSGTVVTIPPQDSALAIVCDGIGGHQGGNIASNLAIESISQQLQEVTDLTVRLRSPTTEDPLEPSRILAILDDAVAVANDKISDRNDSEHRQARQRMGTTLVMALPVGHEMYLTHVGDSRAYWVTREGCYQVTLDDDLASREVRLGYAVYREAVGNRGAGSLIQALGMSGSSSLHPTSQRFILDEEGIFLLTSDGLSDFDRVEDYWQTEILPILTGEDDIISVANKLVELANTKNGHDNVTLALIHYKVQCSDSLSGVATPDLTLKAVIPDISSVSAASSGTQELHPTLLEGSHNQKTQVISKIQSSRLAKLPLNLLVLSLLLVLAGLLGYWMMQSRYRSNIPTPETPQTPSNSQPPQSQ</sequence>